<accession>A0A8J3B126</accession>
<evidence type="ECO:0000313" key="2">
    <source>
        <dbReference type="EMBL" id="GGI55116.1"/>
    </source>
</evidence>
<feature type="transmembrane region" description="Helical" evidence="1">
    <location>
        <begin position="20"/>
        <end position="38"/>
    </location>
</feature>
<dbReference type="AlphaFoldDB" id="A0A8J3B126"/>
<evidence type="ECO:0000256" key="1">
    <source>
        <dbReference type="SAM" id="Phobius"/>
    </source>
</evidence>
<keyword evidence="1" id="KW-0472">Membrane</keyword>
<reference evidence="2" key="2">
    <citation type="submission" date="2020-09" db="EMBL/GenBank/DDBJ databases">
        <authorList>
            <person name="Sun Q."/>
            <person name="Sedlacek I."/>
        </authorList>
    </citation>
    <scope>NUCLEOTIDE SEQUENCE</scope>
    <source>
        <strain evidence="2">CCM 7664</strain>
    </source>
</reference>
<reference evidence="2" key="1">
    <citation type="journal article" date="2014" name="Int. J. Syst. Evol. Microbiol.">
        <title>Complete genome sequence of Corynebacterium casei LMG S-19264T (=DSM 44701T), isolated from a smear-ripened cheese.</title>
        <authorList>
            <consortium name="US DOE Joint Genome Institute (JGI-PGF)"/>
            <person name="Walter F."/>
            <person name="Albersmeier A."/>
            <person name="Kalinowski J."/>
            <person name="Ruckert C."/>
        </authorList>
    </citation>
    <scope>NUCLEOTIDE SEQUENCE</scope>
    <source>
        <strain evidence="2">CCM 7664</strain>
    </source>
</reference>
<evidence type="ECO:0008006" key="4">
    <source>
        <dbReference type="Google" id="ProtNLM"/>
    </source>
</evidence>
<keyword evidence="1" id="KW-0812">Transmembrane</keyword>
<name>A0A8J3B126_9BURK</name>
<dbReference type="EMBL" id="BMDP01000003">
    <property type="protein sequence ID" value="GGI55116.1"/>
    <property type="molecule type" value="Genomic_DNA"/>
</dbReference>
<evidence type="ECO:0000313" key="3">
    <source>
        <dbReference type="Proteomes" id="UP000627205"/>
    </source>
</evidence>
<dbReference type="RefSeq" id="WP_188421853.1">
    <property type="nucleotide sequence ID" value="NZ_BMDP01000003.1"/>
</dbReference>
<gene>
    <name evidence="2" type="ORF">GCM10011430_22900</name>
</gene>
<keyword evidence="3" id="KW-1185">Reference proteome</keyword>
<organism evidence="2 3">
    <name type="scientific">Oxalicibacterium solurbis</name>
    <dbReference type="NCBI Taxonomy" id="69280"/>
    <lineage>
        <taxon>Bacteria</taxon>
        <taxon>Pseudomonadati</taxon>
        <taxon>Pseudomonadota</taxon>
        <taxon>Betaproteobacteria</taxon>
        <taxon>Burkholderiales</taxon>
        <taxon>Oxalobacteraceae</taxon>
        <taxon>Oxalicibacterium</taxon>
    </lineage>
</organism>
<proteinExistence type="predicted"/>
<keyword evidence="1" id="KW-1133">Transmembrane helix</keyword>
<comment type="caution">
    <text evidence="2">The sequence shown here is derived from an EMBL/GenBank/DDBJ whole genome shotgun (WGS) entry which is preliminary data.</text>
</comment>
<dbReference type="Proteomes" id="UP000627205">
    <property type="component" value="Unassembled WGS sequence"/>
</dbReference>
<sequence>MNTHYSTTEEVRPTNPVLMVIFWLYVGIPLVWGVSSTLQKAAALFQ</sequence>
<protein>
    <recommendedName>
        <fullName evidence="4">Oxalate:formate antiporter</fullName>
    </recommendedName>
</protein>